<evidence type="ECO:0000256" key="3">
    <source>
        <dbReference type="ARBA" id="ARBA00022475"/>
    </source>
</evidence>
<dbReference type="InterPro" id="IPR000515">
    <property type="entry name" value="MetI-like"/>
</dbReference>
<feature type="transmembrane region" description="Helical" evidence="7">
    <location>
        <begin position="227"/>
        <end position="246"/>
    </location>
</feature>
<dbReference type="PANTHER" id="PTHR30151:SF38">
    <property type="entry name" value="ALIPHATIC SULFONATES TRANSPORT PERMEASE PROTEIN SSUC-RELATED"/>
    <property type="match status" value="1"/>
</dbReference>
<dbReference type="EMBL" id="JAECVU010000001">
    <property type="protein sequence ID" value="MBH8587637.1"/>
    <property type="molecule type" value="Genomic_DNA"/>
</dbReference>
<dbReference type="CDD" id="cd06261">
    <property type="entry name" value="TM_PBP2"/>
    <property type="match status" value="1"/>
</dbReference>
<protein>
    <submittedName>
        <fullName evidence="9">ABC transporter permease subunit</fullName>
    </submittedName>
</protein>
<keyword evidence="4 7" id="KW-0812">Transmembrane</keyword>
<accession>A0ABS0QF22</accession>
<dbReference type="Pfam" id="PF00528">
    <property type="entry name" value="BPD_transp_1"/>
    <property type="match status" value="1"/>
</dbReference>
<evidence type="ECO:0000256" key="4">
    <source>
        <dbReference type="ARBA" id="ARBA00022692"/>
    </source>
</evidence>
<feature type="transmembrane region" description="Helical" evidence="7">
    <location>
        <begin position="110"/>
        <end position="126"/>
    </location>
</feature>
<dbReference type="InterPro" id="IPR035906">
    <property type="entry name" value="MetI-like_sf"/>
</dbReference>
<keyword evidence="10" id="KW-1185">Reference proteome</keyword>
<evidence type="ECO:0000256" key="5">
    <source>
        <dbReference type="ARBA" id="ARBA00022989"/>
    </source>
</evidence>
<keyword evidence="5 7" id="KW-1133">Transmembrane helix</keyword>
<feature type="transmembrane region" description="Helical" evidence="7">
    <location>
        <begin position="171"/>
        <end position="189"/>
    </location>
</feature>
<organism evidence="9 10">
    <name type="scientific">Thermoactinomyces vulgaris</name>
    <dbReference type="NCBI Taxonomy" id="2026"/>
    <lineage>
        <taxon>Bacteria</taxon>
        <taxon>Bacillati</taxon>
        <taxon>Bacillota</taxon>
        <taxon>Bacilli</taxon>
        <taxon>Bacillales</taxon>
        <taxon>Thermoactinomycetaceae</taxon>
        <taxon>Thermoactinomyces</taxon>
    </lineage>
</organism>
<dbReference type="SUPFAM" id="SSF161098">
    <property type="entry name" value="MetI-like"/>
    <property type="match status" value="1"/>
</dbReference>
<evidence type="ECO:0000256" key="7">
    <source>
        <dbReference type="RuleBase" id="RU363032"/>
    </source>
</evidence>
<feature type="domain" description="ABC transmembrane type-1" evidence="8">
    <location>
        <begin position="66"/>
        <end position="246"/>
    </location>
</feature>
<name>A0ABS0QF22_THEVU</name>
<keyword evidence="6 7" id="KW-0472">Membrane</keyword>
<feature type="transmembrane region" description="Helical" evidence="7">
    <location>
        <begin position="132"/>
        <end position="151"/>
    </location>
</feature>
<keyword evidence="3" id="KW-1003">Cell membrane</keyword>
<evidence type="ECO:0000313" key="10">
    <source>
        <dbReference type="Proteomes" id="UP000641910"/>
    </source>
</evidence>
<sequence>MNTKTIRPHARKFHFLLSWLVPALLIVLWQLFSSIGWISDRTLPAPLTVIEAAVRLTRSGELLQHIADSTVRALLGLGIGGGIGLLLGFLNGISRVAEKLLDSTVQMLRNIPHLALIPLAIMWFGIGEESKLFLVALGVFFPVYLNTFHGIRHIDPGLIEVGKIYQLTPGYFFWHILLPNALPSILIGLRYALGIMWLTLIVAETISFDSGIGYMAMNAREFMQMDVVVLSILLYALLGKAADLLAKMLENRCLKWRETQ</sequence>
<evidence type="ECO:0000256" key="6">
    <source>
        <dbReference type="ARBA" id="ARBA00023136"/>
    </source>
</evidence>
<gene>
    <name evidence="9" type="ORF">I8U22_02210</name>
</gene>
<evidence type="ECO:0000313" key="9">
    <source>
        <dbReference type="EMBL" id="MBH8587637.1"/>
    </source>
</evidence>
<proteinExistence type="inferred from homology"/>
<feature type="transmembrane region" description="Helical" evidence="7">
    <location>
        <begin position="195"/>
        <end position="215"/>
    </location>
</feature>
<comment type="similarity">
    <text evidence="7">Belongs to the binding-protein-dependent transport system permease family.</text>
</comment>
<feature type="transmembrane region" description="Helical" evidence="7">
    <location>
        <begin position="12"/>
        <end position="32"/>
    </location>
</feature>
<reference evidence="9 10" key="1">
    <citation type="submission" date="2020-12" db="EMBL/GenBank/DDBJ databases">
        <title>WGS of Thermoactinomyces spp.</title>
        <authorList>
            <person name="Cheng K."/>
        </authorList>
    </citation>
    <scope>NUCLEOTIDE SEQUENCE [LARGE SCALE GENOMIC DNA]</scope>
    <source>
        <strain evidence="10">CICC 10650\ACCC 41061</strain>
    </source>
</reference>
<dbReference type="PANTHER" id="PTHR30151">
    <property type="entry name" value="ALKANE SULFONATE ABC TRANSPORTER-RELATED, MEMBRANE SUBUNIT"/>
    <property type="match status" value="1"/>
</dbReference>
<evidence type="ECO:0000256" key="2">
    <source>
        <dbReference type="ARBA" id="ARBA00022448"/>
    </source>
</evidence>
<keyword evidence="2 7" id="KW-0813">Transport</keyword>
<comment type="caution">
    <text evidence="9">The sequence shown here is derived from an EMBL/GenBank/DDBJ whole genome shotgun (WGS) entry which is preliminary data.</text>
</comment>
<dbReference type="RefSeq" id="WP_049719881.1">
    <property type="nucleotide sequence ID" value="NZ_CP036487.1"/>
</dbReference>
<dbReference type="PROSITE" id="PS50928">
    <property type="entry name" value="ABC_TM1"/>
    <property type="match status" value="1"/>
</dbReference>
<dbReference type="Gene3D" id="1.10.3720.10">
    <property type="entry name" value="MetI-like"/>
    <property type="match status" value="1"/>
</dbReference>
<dbReference type="Proteomes" id="UP000641910">
    <property type="component" value="Unassembled WGS sequence"/>
</dbReference>
<evidence type="ECO:0000259" key="8">
    <source>
        <dbReference type="PROSITE" id="PS50928"/>
    </source>
</evidence>
<comment type="subcellular location">
    <subcellularLocation>
        <location evidence="1 7">Cell membrane</location>
        <topology evidence="1 7">Multi-pass membrane protein</topology>
    </subcellularLocation>
</comment>
<evidence type="ECO:0000256" key="1">
    <source>
        <dbReference type="ARBA" id="ARBA00004651"/>
    </source>
</evidence>
<feature type="transmembrane region" description="Helical" evidence="7">
    <location>
        <begin position="71"/>
        <end position="90"/>
    </location>
</feature>